<gene>
    <name evidence="1" type="ORF">CFP71_28105</name>
</gene>
<comment type="caution">
    <text evidence="1">The sequence shown here is derived from an EMBL/GenBank/DDBJ whole genome shotgun (WGS) entry which is preliminary data.</text>
</comment>
<dbReference type="RefSeq" id="WP_093936958.1">
    <property type="nucleotide sequence ID" value="NZ_NMQT01000102.1"/>
</dbReference>
<organism evidence="1 2">
    <name type="scientific">Amycolatopsis thailandensis</name>
    <dbReference type="NCBI Taxonomy" id="589330"/>
    <lineage>
        <taxon>Bacteria</taxon>
        <taxon>Bacillati</taxon>
        <taxon>Actinomycetota</taxon>
        <taxon>Actinomycetes</taxon>
        <taxon>Pseudonocardiales</taxon>
        <taxon>Pseudonocardiaceae</taxon>
        <taxon>Amycolatopsis</taxon>
    </lineage>
</organism>
<evidence type="ECO:0000313" key="1">
    <source>
        <dbReference type="EMBL" id="OXM50297.1"/>
    </source>
</evidence>
<evidence type="ECO:0000313" key="2">
    <source>
        <dbReference type="Proteomes" id="UP000215223"/>
    </source>
</evidence>
<dbReference type="AlphaFoldDB" id="A0A229RUC9"/>
<dbReference type="OrthoDB" id="3638136at2"/>
<keyword evidence="2" id="KW-1185">Reference proteome</keyword>
<name>A0A229RUC9_9PSEU</name>
<dbReference type="Proteomes" id="UP000215223">
    <property type="component" value="Unassembled WGS sequence"/>
</dbReference>
<accession>A0A229RUC9</accession>
<sequence>MTADNPDACLILAIVHQDDVLQCTTTPPFQEPVWQLPSVPHVPAGSIENAATWLLSDWGFTRTPLRCLGVTSQTANQGRVQSGTLVMAAVTSRTGLRLRAPDVRGVRWRHLHDHTLDSPSPVDRLLAAITPHHPDRPRPPGLAVSG</sequence>
<proteinExistence type="predicted"/>
<dbReference type="EMBL" id="NMQT01000102">
    <property type="protein sequence ID" value="OXM50297.1"/>
    <property type="molecule type" value="Genomic_DNA"/>
</dbReference>
<reference evidence="1 2" key="1">
    <citation type="submission" date="2017-07" db="EMBL/GenBank/DDBJ databases">
        <title>Amycolatopsis thailandensis Genome sequencing and assembly.</title>
        <authorList>
            <person name="Kaur N."/>
            <person name="Mayilraj S."/>
        </authorList>
    </citation>
    <scope>NUCLEOTIDE SEQUENCE [LARGE SCALE GENOMIC DNA]</scope>
    <source>
        <strain evidence="1 2">JCM 16380</strain>
    </source>
</reference>
<evidence type="ECO:0008006" key="3">
    <source>
        <dbReference type="Google" id="ProtNLM"/>
    </source>
</evidence>
<protein>
    <recommendedName>
        <fullName evidence="3">NUDIX hydrolase</fullName>
    </recommendedName>
</protein>